<evidence type="ECO:0000259" key="1">
    <source>
        <dbReference type="Pfam" id="PF19912"/>
    </source>
</evidence>
<feature type="domain" description="DUF6385" evidence="1">
    <location>
        <begin position="174"/>
        <end position="254"/>
    </location>
</feature>
<dbReference type="Proteomes" id="UP000192569">
    <property type="component" value="Chromosome I"/>
</dbReference>
<dbReference type="RefSeq" id="WP_084665931.1">
    <property type="nucleotide sequence ID" value="NZ_LT838272.1"/>
</dbReference>
<dbReference type="AlphaFoldDB" id="A0A1W1VZI8"/>
<gene>
    <name evidence="2" type="ORF">SAMN00808754_2394</name>
</gene>
<protein>
    <recommendedName>
        <fullName evidence="1">DUF6385 domain-containing protein</fullName>
    </recommendedName>
</protein>
<proteinExistence type="predicted"/>
<organism evidence="2 3">
    <name type="scientific">Thermanaeromonas toyohensis ToBE</name>
    <dbReference type="NCBI Taxonomy" id="698762"/>
    <lineage>
        <taxon>Bacteria</taxon>
        <taxon>Bacillati</taxon>
        <taxon>Bacillota</taxon>
        <taxon>Clostridia</taxon>
        <taxon>Neomoorellales</taxon>
        <taxon>Neomoorellaceae</taxon>
        <taxon>Thermanaeromonas</taxon>
    </lineage>
</organism>
<dbReference type="STRING" id="698762.SAMN00808754_2394"/>
<dbReference type="InterPro" id="IPR045965">
    <property type="entry name" value="DUF6385"/>
</dbReference>
<dbReference type="Pfam" id="PF19912">
    <property type="entry name" value="DUF6385"/>
    <property type="match status" value="1"/>
</dbReference>
<evidence type="ECO:0000313" key="3">
    <source>
        <dbReference type="Proteomes" id="UP000192569"/>
    </source>
</evidence>
<dbReference type="OrthoDB" id="1808778at2"/>
<keyword evidence="3" id="KW-1185">Reference proteome</keyword>
<name>A0A1W1VZI8_9FIRM</name>
<evidence type="ECO:0000313" key="2">
    <source>
        <dbReference type="EMBL" id="SMB98531.1"/>
    </source>
</evidence>
<accession>A0A1W1VZI8</accession>
<sequence length="256" mass="27719">MPNNVVFNYDPATLRTRIFGSQDVPIRTDADGNLQIRGISDTITITATDLDIRDLTNATDSIAIYGFDGTTNRPIRTDAAGNLQIRGISDIVTVAATDLDIRALSQATDSIAIYGFDGTTNQAIRTDAAGRLEIRSISDSVTVSGNVNTTPTFSETNFLNVITGDTFTGLSYVDTSTQTMYTFYVYNKGPNSADVRLDVSPDQITFFTDVAARTIASGATDTFVAKTFLRYTRLAYKSTTAGQPTTLDVFFQKQAS</sequence>
<reference evidence="2 3" key="1">
    <citation type="submission" date="2017-04" db="EMBL/GenBank/DDBJ databases">
        <authorList>
            <person name="Afonso C.L."/>
            <person name="Miller P.J."/>
            <person name="Scott M.A."/>
            <person name="Spackman E."/>
            <person name="Goraichik I."/>
            <person name="Dimitrov K.M."/>
            <person name="Suarez D.L."/>
            <person name="Swayne D.E."/>
        </authorList>
    </citation>
    <scope>NUCLEOTIDE SEQUENCE [LARGE SCALE GENOMIC DNA]</scope>
    <source>
        <strain evidence="2 3">ToBE</strain>
    </source>
</reference>
<dbReference type="EMBL" id="LT838272">
    <property type="protein sequence ID" value="SMB98531.1"/>
    <property type="molecule type" value="Genomic_DNA"/>
</dbReference>